<dbReference type="RefSeq" id="WP_230340303.1">
    <property type="nucleotide sequence ID" value="NZ_CP069798.1"/>
</dbReference>
<keyword evidence="1" id="KW-0812">Transmembrane</keyword>
<evidence type="ECO:0000313" key="3">
    <source>
        <dbReference type="Proteomes" id="UP000653156"/>
    </source>
</evidence>
<feature type="transmembrane region" description="Helical" evidence="1">
    <location>
        <begin position="37"/>
        <end position="60"/>
    </location>
</feature>
<evidence type="ECO:0000313" key="2">
    <source>
        <dbReference type="EMBL" id="QRQ83005.1"/>
    </source>
</evidence>
<keyword evidence="3" id="KW-1185">Reference proteome</keyword>
<protein>
    <submittedName>
        <fullName evidence="2">Uncharacterized protein</fullName>
    </submittedName>
</protein>
<name>A0A892ZHI2_9NEIS</name>
<gene>
    <name evidence="2" type="ORF">JQU52_06450</name>
</gene>
<organism evidence="2 3">
    <name type="scientific">Paralysiella testudinis</name>
    <dbReference type="NCBI Taxonomy" id="2809020"/>
    <lineage>
        <taxon>Bacteria</taxon>
        <taxon>Pseudomonadati</taxon>
        <taxon>Pseudomonadota</taxon>
        <taxon>Betaproteobacteria</taxon>
        <taxon>Neisseriales</taxon>
        <taxon>Neisseriaceae</taxon>
        <taxon>Paralysiella</taxon>
    </lineage>
</organism>
<reference evidence="2" key="1">
    <citation type="submission" date="2021-02" db="EMBL/GenBank/DDBJ databases">
        <title>Neisseriaceae sp. 26B isolated from the cloaca of a Common Toad-headed Turtle (Mesoclemmys nasuta).</title>
        <authorList>
            <person name="Spergser J."/>
            <person name="Busse H.-J."/>
        </authorList>
    </citation>
    <scope>NUCLEOTIDE SEQUENCE</scope>
    <source>
        <strain evidence="2">26B</strain>
    </source>
</reference>
<evidence type="ECO:0000256" key="1">
    <source>
        <dbReference type="SAM" id="Phobius"/>
    </source>
</evidence>
<dbReference type="Proteomes" id="UP000653156">
    <property type="component" value="Chromosome"/>
</dbReference>
<proteinExistence type="predicted"/>
<accession>A0A892ZHI2</accession>
<dbReference type="EMBL" id="CP069798">
    <property type="protein sequence ID" value="QRQ83005.1"/>
    <property type="molecule type" value="Genomic_DNA"/>
</dbReference>
<dbReference type="AlphaFoldDB" id="A0A892ZHI2"/>
<keyword evidence="1" id="KW-0472">Membrane</keyword>
<sequence length="89" mass="10225">MQSQETESISTTWSEPEDNFDKRTYRRYLAILVQLEWAGKILLAIFVIIFIAGTTSLLLLKNFEQVIFTDGSELTCVYDTETGKIRLAE</sequence>
<dbReference type="KEGG" id="ptes:JQU52_06450"/>
<keyword evidence="1" id="KW-1133">Transmembrane helix</keyword>